<dbReference type="RefSeq" id="WP_166232785.1">
    <property type="nucleotide sequence ID" value="NZ_CP049865.1"/>
</dbReference>
<evidence type="ECO:0000313" key="1">
    <source>
        <dbReference type="EMBL" id="QIK71924.1"/>
    </source>
</evidence>
<name>A0A6G7Y4W1_9ACTN</name>
<protein>
    <submittedName>
        <fullName evidence="1">HAD family hydrolase</fullName>
    </submittedName>
</protein>
<reference evidence="1 2" key="1">
    <citation type="submission" date="2020-03" db="EMBL/GenBank/DDBJ databases">
        <title>Propioniciclava sp. nov., isolated from Hydrophilus acuminatus.</title>
        <authorList>
            <person name="Hyun D.-W."/>
            <person name="Bae J.-W."/>
        </authorList>
    </citation>
    <scope>NUCLEOTIDE SEQUENCE [LARGE SCALE GENOMIC DNA]</scope>
    <source>
        <strain evidence="1 2">HDW11</strain>
    </source>
</reference>
<evidence type="ECO:0000313" key="2">
    <source>
        <dbReference type="Proteomes" id="UP000501058"/>
    </source>
</evidence>
<dbReference type="SUPFAM" id="SSF56784">
    <property type="entry name" value="HAD-like"/>
    <property type="match status" value="1"/>
</dbReference>
<dbReference type="GO" id="GO:0016791">
    <property type="term" value="F:phosphatase activity"/>
    <property type="evidence" value="ECO:0007669"/>
    <property type="project" value="TreeGrafter"/>
</dbReference>
<dbReference type="NCBIfam" id="TIGR01484">
    <property type="entry name" value="HAD-SF-IIB"/>
    <property type="match status" value="1"/>
</dbReference>
<dbReference type="Pfam" id="PF08282">
    <property type="entry name" value="Hydrolase_3"/>
    <property type="match status" value="1"/>
</dbReference>
<dbReference type="InterPro" id="IPR023214">
    <property type="entry name" value="HAD_sf"/>
</dbReference>
<sequence length="294" mass="31200">MPDPGAAEPRVLRTYADGRPRPWSALLAEATRPAVALFDLDGTLRHETSWLPGAQDVLARLTDVGVPVAFCSGRTITSMRELVADLPYVTHLAGGGGTVVEARDGDGWRHLAGHGLPPATVARILEWTAAERLETWVFTADDWVVAEASEAVLWDAGATGSPFRVGDMAAVADVTKMAIIPRDADEWERAYRLDAPGVEVVRAHPRILDLVPASAHEFKGADALIEDLGVAWADVLAAGDGHNDTGMLAAAGTSFLMPPLRVADLPEAGRAVGVRVEAPDLAALGEYLDAALRR</sequence>
<dbReference type="Gene3D" id="3.30.1240.10">
    <property type="match status" value="1"/>
</dbReference>
<dbReference type="KEGG" id="prv:G7070_06135"/>
<accession>A0A6G7Y4W1</accession>
<keyword evidence="2" id="KW-1185">Reference proteome</keyword>
<gene>
    <name evidence="1" type="ORF">G7070_06135</name>
</gene>
<dbReference type="Proteomes" id="UP000501058">
    <property type="component" value="Chromosome"/>
</dbReference>
<dbReference type="GO" id="GO:0005829">
    <property type="term" value="C:cytosol"/>
    <property type="evidence" value="ECO:0007669"/>
    <property type="project" value="TreeGrafter"/>
</dbReference>
<organism evidence="1 2">
    <name type="scientific">Propioniciclava coleopterorum</name>
    <dbReference type="NCBI Taxonomy" id="2714937"/>
    <lineage>
        <taxon>Bacteria</taxon>
        <taxon>Bacillati</taxon>
        <taxon>Actinomycetota</taxon>
        <taxon>Actinomycetes</taxon>
        <taxon>Propionibacteriales</taxon>
        <taxon>Propionibacteriaceae</taxon>
        <taxon>Propioniciclava</taxon>
    </lineage>
</organism>
<dbReference type="AlphaFoldDB" id="A0A6G7Y4W1"/>
<dbReference type="PANTHER" id="PTHR10000">
    <property type="entry name" value="PHOSPHOSERINE PHOSPHATASE"/>
    <property type="match status" value="1"/>
</dbReference>
<proteinExistence type="predicted"/>
<dbReference type="PANTHER" id="PTHR10000:SF8">
    <property type="entry name" value="HAD SUPERFAMILY HYDROLASE-LIKE, TYPE 3"/>
    <property type="match status" value="1"/>
</dbReference>
<keyword evidence="1" id="KW-0378">Hydrolase</keyword>
<dbReference type="EMBL" id="CP049865">
    <property type="protein sequence ID" value="QIK71924.1"/>
    <property type="molecule type" value="Genomic_DNA"/>
</dbReference>
<dbReference type="Gene3D" id="3.40.50.1000">
    <property type="entry name" value="HAD superfamily/HAD-like"/>
    <property type="match status" value="1"/>
</dbReference>
<dbReference type="InterPro" id="IPR036412">
    <property type="entry name" value="HAD-like_sf"/>
</dbReference>
<dbReference type="GO" id="GO:0000287">
    <property type="term" value="F:magnesium ion binding"/>
    <property type="evidence" value="ECO:0007669"/>
    <property type="project" value="TreeGrafter"/>
</dbReference>
<dbReference type="InterPro" id="IPR006379">
    <property type="entry name" value="HAD-SF_hydro_IIB"/>
</dbReference>